<evidence type="ECO:0000313" key="12">
    <source>
        <dbReference type="EMBL" id="CUU43476.1"/>
    </source>
</evidence>
<keyword evidence="7" id="KW-0812">Transmembrane</keyword>
<reference evidence="13" key="3">
    <citation type="journal article" date="2016" name="Genome Announc.">
        <title>Revised genome sequence of the purple photosynthetic bacterium Blastochloris viridis.</title>
        <authorList>
            <person name="Liu L.N."/>
            <person name="Faulkner M."/>
            <person name="Liu X."/>
            <person name="Huang F."/>
            <person name="Darby A.C."/>
            <person name="Hall N."/>
        </authorList>
    </citation>
    <scope>NUCLEOTIDE SEQUENCE [LARGE SCALE GENOMIC DNA]</scope>
    <source>
        <strain evidence="13">ATCC 19567 / DSM 133 / F</strain>
    </source>
</reference>
<evidence type="ECO:0000256" key="7">
    <source>
        <dbReference type="SAM" id="Phobius"/>
    </source>
</evidence>
<dbReference type="STRING" id="1079.BVIR_3054"/>
<comment type="similarity">
    <text evidence="4">Belongs to the methyl-accepting chemotaxis (MCP) protein family.</text>
</comment>
<dbReference type="PROSITE" id="PS50111">
    <property type="entry name" value="CHEMOTAXIS_TRANSDUC_2"/>
    <property type="match status" value="1"/>
</dbReference>
<feature type="transmembrane region" description="Helical" evidence="7">
    <location>
        <begin position="9"/>
        <end position="30"/>
    </location>
</feature>
<dbReference type="PANTHER" id="PTHR32089:SF112">
    <property type="entry name" value="LYSOZYME-LIKE PROTEIN-RELATED"/>
    <property type="match status" value="1"/>
</dbReference>
<evidence type="ECO:0000256" key="1">
    <source>
        <dbReference type="ARBA" id="ARBA00004429"/>
    </source>
</evidence>
<dbReference type="InterPro" id="IPR000727">
    <property type="entry name" value="T_SNARE_dom"/>
</dbReference>
<name>A0A0H5BAD0_BLAVI</name>
<dbReference type="EMBL" id="LN907867">
    <property type="protein sequence ID" value="CUU43476.1"/>
    <property type="molecule type" value="Genomic_DNA"/>
</dbReference>
<dbReference type="Pfam" id="PF00672">
    <property type="entry name" value="HAMP"/>
    <property type="match status" value="1"/>
</dbReference>
<keyword evidence="13" id="KW-1185">Reference proteome</keyword>
<dbReference type="PATRIC" id="fig|1079.6.peg.3207"/>
<keyword evidence="6" id="KW-0175">Coiled coil</keyword>
<sequence>MRFSLTHKIAAIGLTGVVGLLVVSGIYFVGAAVEDRHQRRAEDIGAVAKLTATTLRDMLEARRAEKDFLLRAEAGYIQRHAELATSASRQIDALHRGLQAVGLSDLKDKADEIETGFDAYVAQFKELAAARQTLGLDQNSGLEGRLRASIHAVEKRLGEIGSPPSLSAAMLTLRRHEKDFMLRRDAKYGAQMKTAAAELRRLIEAEPMAAATKQAMYGELDAYQRDFFAWMDTALALADIQRKMSSSYAGIEPAIAALSERVEAVDAETLKATAAARAETGRWIVAAIATVVLVVTLLVFVIGRSITRPLRDMTSTMGELAAGRLDVAVPGVGRTDEIGAMAAALDVFKTSMADSERLRSERAELERRAAAQRRDEMHQLADRFEAAVGGIVDTVSRAAGDLEAAALTLSRTAEITQSLSESVAATSEQASANVQSVASAAEQLGASVGEIGRRVHETNQIADAAVDGARQTDARISEMAAAAQKVGDVVKLITAIAEQTNLLALNATIEAARAGEAGRGFAVVAAEVKNLATQTAKATEEISPQIAGMQAATRDSVAAIERICLTIGQMSEVTGSVAAAVEQQGTATREIARNVHEASQGTTSVAHDIVKVSRGAEETGAASAQVLSAARALSGDSERLQHELRAFLETIRAA</sequence>
<reference evidence="11" key="1">
    <citation type="journal article" date="2015" name="Genome Announc.">
        <title>Complete Genome Sequence of the Bacteriochlorophyll b-Producing Photosynthetic Bacterium Blastochloris viridis.</title>
        <authorList>
            <person name="Tsukatani Y."/>
            <person name="Hirose Y."/>
            <person name="Harada J."/>
            <person name="Misawa N."/>
            <person name="Mori K."/>
            <person name="Inoue K."/>
            <person name="Tamiaki H."/>
        </authorList>
    </citation>
    <scope>NUCLEOTIDE SEQUENCE [LARGE SCALE GENOMIC DNA]</scope>
    <source>
        <strain evidence="11">DSM 133</strain>
    </source>
</reference>
<keyword evidence="7" id="KW-0472">Membrane</keyword>
<dbReference type="SUPFAM" id="SSF158472">
    <property type="entry name" value="HAMP domain-like"/>
    <property type="match status" value="1"/>
</dbReference>
<feature type="transmembrane region" description="Helical" evidence="7">
    <location>
        <begin position="283"/>
        <end position="303"/>
    </location>
</feature>
<dbReference type="SUPFAM" id="SSF58104">
    <property type="entry name" value="Methyl-accepting chemotaxis protein (MCP) signaling domain"/>
    <property type="match status" value="1"/>
</dbReference>
<evidence type="ECO:0000256" key="3">
    <source>
        <dbReference type="ARBA" id="ARBA00023224"/>
    </source>
</evidence>
<proteinExistence type="inferred from homology"/>
<dbReference type="EMBL" id="AP014854">
    <property type="protein sequence ID" value="BAR99217.1"/>
    <property type="molecule type" value="Genomic_DNA"/>
</dbReference>
<evidence type="ECO:0000259" key="9">
    <source>
        <dbReference type="PROSITE" id="PS50192"/>
    </source>
</evidence>
<dbReference type="InterPro" id="IPR004089">
    <property type="entry name" value="MCPsignal_dom"/>
</dbReference>
<dbReference type="InterPro" id="IPR003660">
    <property type="entry name" value="HAMP_dom"/>
</dbReference>
<accession>A0A0H5BAD0</accession>
<dbReference type="PROSITE" id="PS50192">
    <property type="entry name" value="T_SNARE"/>
    <property type="match status" value="1"/>
</dbReference>
<reference evidence="12" key="2">
    <citation type="submission" date="2015-11" db="EMBL/GenBank/DDBJ databases">
        <authorList>
            <person name="Zhang Y."/>
            <person name="Guo Z."/>
        </authorList>
    </citation>
    <scope>NUCLEOTIDE SEQUENCE</scope>
    <source>
        <strain evidence="12">1</strain>
    </source>
</reference>
<dbReference type="RefSeq" id="WP_055038343.1">
    <property type="nucleotide sequence ID" value="NZ_AP014854.2"/>
</dbReference>
<feature type="domain" description="HAMP" evidence="10">
    <location>
        <begin position="304"/>
        <end position="357"/>
    </location>
</feature>
<evidence type="ECO:0000256" key="4">
    <source>
        <dbReference type="ARBA" id="ARBA00029447"/>
    </source>
</evidence>
<evidence type="ECO:0000256" key="6">
    <source>
        <dbReference type="SAM" id="Coils"/>
    </source>
</evidence>
<dbReference type="InterPro" id="IPR032255">
    <property type="entry name" value="HBM"/>
</dbReference>
<dbReference type="GO" id="GO:0007165">
    <property type="term" value="P:signal transduction"/>
    <property type="evidence" value="ECO:0007669"/>
    <property type="project" value="UniProtKB-KW"/>
</dbReference>
<evidence type="ECO:0000313" key="11">
    <source>
        <dbReference type="EMBL" id="BAR99217.1"/>
    </source>
</evidence>
<dbReference type="PANTHER" id="PTHR32089">
    <property type="entry name" value="METHYL-ACCEPTING CHEMOTAXIS PROTEIN MCPB"/>
    <property type="match status" value="1"/>
</dbReference>
<dbReference type="Gene3D" id="1.10.287.950">
    <property type="entry name" value="Methyl-accepting chemotaxis protein"/>
    <property type="match status" value="1"/>
</dbReference>
<dbReference type="SMART" id="SM01358">
    <property type="entry name" value="HBM"/>
    <property type="match status" value="1"/>
</dbReference>
<keyword evidence="3 5" id="KW-0807">Transducer</keyword>
<feature type="coiled-coil region" evidence="6">
    <location>
        <begin position="348"/>
        <end position="375"/>
    </location>
</feature>
<dbReference type="GO" id="GO:0005886">
    <property type="term" value="C:plasma membrane"/>
    <property type="evidence" value="ECO:0007669"/>
    <property type="project" value="UniProtKB-SubCell"/>
</dbReference>
<keyword evidence="7" id="KW-1133">Transmembrane helix</keyword>
<dbReference type="SMART" id="SM00283">
    <property type="entry name" value="MA"/>
    <property type="match status" value="1"/>
</dbReference>
<dbReference type="SMART" id="SM00304">
    <property type="entry name" value="HAMP"/>
    <property type="match status" value="1"/>
</dbReference>
<gene>
    <name evidence="12" type="primary">mcp4_14</name>
    <name evidence="11" type="ORF">BV133_1624</name>
    <name evidence="12" type="ORF">BVIRIDIS_24980</name>
</gene>
<dbReference type="Pfam" id="PF00015">
    <property type="entry name" value="MCPsignal"/>
    <property type="match status" value="1"/>
</dbReference>
<evidence type="ECO:0000259" key="10">
    <source>
        <dbReference type="PROSITE" id="PS50885"/>
    </source>
</evidence>
<keyword evidence="2" id="KW-1003">Cell membrane</keyword>
<dbReference type="AlphaFoldDB" id="A0A0H5BAD0"/>
<dbReference type="Proteomes" id="UP000065734">
    <property type="component" value="Chromosome I"/>
</dbReference>
<comment type="subcellular location">
    <subcellularLocation>
        <location evidence="1">Cell inner membrane</location>
        <topology evidence="1">Multi-pass membrane protein</topology>
    </subcellularLocation>
</comment>
<evidence type="ECO:0000259" key="8">
    <source>
        <dbReference type="PROSITE" id="PS50111"/>
    </source>
</evidence>
<dbReference type="Gene3D" id="6.10.340.10">
    <property type="match status" value="1"/>
</dbReference>
<dbReference type="KEGG" id="bvr:BVIR_3054"/>
<evidence type="ECO:0000313" key="13">
    <source>
        <dbReference type="Proteomes" id="UP000065734"/>
    </source>
</evidence>
<dbReference type="OrthoDB" id="3289104at2"/>
<dbReference type="PROSITE" id="PS50885">
    <property type="entry name" value="HAMP"/>
    <property type="match status" value="1"/>
</dbReference>
<evidence type="ECO:0000256" key="2">
    <source>
        <dbReference type="ARBA" id="ARBA00022519"/>
    </source>
</evidence>
<feature type="domain" description="Methyl-accepting transducer" evidence="8">
    <location>
        <begin position="391"/>
        <end position="634"/>
    </location>
</feature>
<keyword evidence="2" id="KW-0997">Cell inner membrane</keyword>
<dbReference type="CDD" id="cd06225">
    <property type="entry name" value="HAMP"/>
    <property type="match status" value="1"/>
</dbReference>
<organism evidence="12 13">
    <name type="scientific">Blastochloris viridis</name>
    <name type="common">Rhodopseudomonas viridis</name>
    <dbReference type="NCBI Taxonomy" id="1079"/>
    <lineage>
        <taxon>Bacteria</taxon>
        <taxon>Pseudomonadati</taxon>
        <taxon>Pseudomonadota</taxon>
        <taxon>Alphaproteobacteria</taxon>
        <taxon>Hyphomicrobiales</taxon>
        <taxon>Blastochloridaceae</taxon>
        <taxon>Blastochloris</taxon>
    </lineage>
</organism>
<feature type="domain" description="T-SNARE coiled-coil homology" evidence="9">
    <location>
        <begin position="550"/>
        <end position="612"/>
    </location>
</feature>
<evidence type="ECO:0000256" key="5">
    <source>
        <dbReference type="PROSITE-ProRule" id="PRU00284"/>
    </source>
</evidence>
<protein>
    <submittedName>
        <fullName evidence="11 12">Methyl-accepting chemotaxis protein</fullName>
    </submittedName>
</protein>